<organism evidence="3 4">
    <name type="scientific">Agarivorans aestuarii</name>
    <dbReference type="NCBI Taxonomy" id="1563703"/>
    <lineage>
        <taxon>Bacteria</taxon>
        <taxon>Pseudomonadati</taxon>
        <taxon>Pseudomonadota</taxon>
        <taxon>Gammaproteobacteria</taxon>
        <taxon>Alteromonadales</taxon>
        <taxon>Alteromonadaceae</taxon>
        <taxon>Agarivorans</taxon>
    </lineage>
</organism>
<comment type="caution">
    <text evidence="3">The sequence shown here is derived from an EMBL/GenBank/DDBJ whole genome shotgun (WGS) entry which is preliminary data.</text>
</comment>
<dbReference type="InterPro" id="IPR016866">
    <property type="entry name" value="UCP028069"/>
</dbReference>
<name>A0ABU7G1B5_9ALTE</name>
<proteinExistence type="predicted"/>
<reference evidence="4" key="1">
    <citation type="submission" date="2023-07" db="EMBL/GenBank/DDBJ databases">
        <title>Draft genome sequence of Agarivorans aestuarii strain ZMCS4, a CAZymes producing bacteria isolated from the marine brown algae Clodostephus spongiosus.</title>
        <authorList>
            <person name="Lorente B."/>
            <person name="Cabral C."/>
            <person name="Frias J."/>
            <person name="Faria J."/>
            <person name="Toubarro D."/>
        </authorList>
    </citation>
    <scope>NUCLEOTIDE SEQUENCE [LARGE SCALE GENOMIC DNA]</scope>
    <source>
        <strain evidence="4">ZMCS4</strain>
    </source>
</reference>
<dbReference type="PIRSF" id="PIRSF028069">
    <property type="entry name" value="UCP028069"/>
    <property type="match status" value="1"/>
</dbReference>
<reference evidence="3 4" key="2">
    <citation type="submission" date="2023-12" db="EMBL/GenBank/DDBJ databases">
        <authorList>
            <consortium name="Cladostephus spongiosus"/>
            <person name="Lorente B."/>
            <person name="Cabral C."/>
            <person name="Frias J."/>
            <person name="Faria J."/>
            <person name="Toubarro D."/>
        </authorList>
    </citation>
    <scope>NUCLEOTIDE SEQUENCE [LARGE SCALE GENOMIC DNA]</scope>
    <source>
        <strain evidence="3 4">ZMCS4</strain>
    </source>
</reference>
<keyword evidence="1" id="KW-0175">Coiled coil</keyword>
<accession>A0ABU7G1B5</accession>
<sequence>MFSDFLRVKRLTLATCLIASFSFSTQAEQLNQARDLEGQIIDQAKHSQQRIDKSSDEALALDAEIQALEREINQLSIYKNHLERLVESQQAEQLSLESQLTQIDSTRLGVVPMMYQMLDGLAEQQSQDLPIRTEQRQQRLASLNALMSQADVSDSEKYRRILEAYQIELDYGLKLGSYEAQIELDGLRQVELLNLGRVSLIARSLDHQHYWAWSQNQQQWQVLANKEHNDARIAFDVAHKVAAPSLLTLPLAISAEEQK</sequence>
<keyword evidence="2" id="KW-0732">Signal</keyword>
<dbReference type="Pfam" id="PF11932">
    <property type="entry name" value="DUF3450"/>
    <property type="match status" value="1"/>
</dbReference>
<dbReference type="RefSeq" id="WP_329774379.1">
    <property type="nucleotide sequence ID" value="NZ_JAYDYW010000004.1"/>
</dbReference>
<feature type="chain" id="PRO_5046434128" evidence="2">
    <location>
        <begin position="28"/>
        <end position="259"/>
    </location>
</feature>
<evidence type="ECO:0000256" key="1">
    <source>
        <dbReference type="SAM" id="Coils"/>
    </source>
</evidence>
<feature type="signal peptide" evidence="2">
    <location>
        <begin position="1"/>
        <end position="27"/>
    </location>
</feature>
<feature type="coiled-coil region" evidence="1">
    <location>
        <begin position="51"/>
        <end position="99"/>
    </location>
</feature>
<gene>
    <name evidence="3" type="ORF">SNR37_002412</name>
</gene>
<evidence type="ECO:0000313" key="4">
    <source>
        <dbReference type="Proteomes" id="UP001310248"/>
    </source>
</evidence>
<keyword evidence="4" id="KW-1185">Reference proteome</keyword>
<evidence type="ECO:0000313" key="3">
    <source>
        <dbReference type="EMBL" id="MEE1673001.1"/>
    </source>
</evidence>
<dbReference type="EMBL" id="JAYDYW010000004">
    <property type="protein sequence ID" value="MEE1673001.1"/>
    <property type="molecule type" value="Genomic_DNA"/>
</dbReference>
<dbReference type="Proteomes" id="UP001310248">
    <property type="component" value="Unassembled WGS sequence"/>
</dbReference>
<evidence type="ECO:0000256" key="2">
    <source>
        <dbReference type="SAM" id="SignalP"/>
    </source>
</evidence>
<protein>
    <submittedName>
        <fullName evidence="3">DUF3450 domain-containing protein</fullName>
    </submittedName>
</protein>